<dbReference type="AlphaFoldDB" id="A0A3L8DHD6"/>
<keyword evidence="1" id="KW-0812">Transmembrane</keyword>
<protein>
    <submittedName>
        <fullName evidence="2">Uncharacterized protein</fullName>
    </submittedName>
</protein>
<dbReference type="EMBL" id="QOIP01000008">
    <property type="protein sequence ID" value="RLU19860.1"/>
    <property type="molecule type" value="Genomic_DNA"/>
</dbReference>
<gene>
    <name evidence="2" type="ORF">DMN91_008419</name>
</gene>
<dbReference type="Gene3D" id="1.20.1250.20">
    <property type="entry name" value="MFS general substrate transporter like domains"/>
    <property type="match status" value="1"/>
</dbReference>
<evidence type="ECO:0000313" key="2">
    <source>
        <dbReference type="EMBL" id="RLU19860.1"/>
    </source>
</evidence>
<reference evidence="2 3" key="1">
    <citation type="journal article" date="2018" name="Genome Res.">
        <title>The genomic architecture and molecular evolution of ant odorant receptors.</title>
        <authorList>
            <person name="McKenzie S.K."/>
            <person name="Kronauer D.J.C."/>
        </authorList>
    </citation>
    <scope>NUCLEOTIDE SEQUENCE [LARGE SCALE GENOMIC DNA]</scope>
    <source>
        <strain evidence="2">Clonal line C1</strain>
    </source>
</reference>
<organism evidence="2 3">
    <name type="scientific">Ooceraea biroi</name>
    <name type="common">Clonal raider ant</name>
    <name type="synonym">Cerapachys biroi</name>
    <dbReference type="NCBI Taxonomy" id="2015173"/>
    <lineage>
        <taxon>Eukaryota</taxon>
        <taxon>Metazoa</taxon>
        <taxon>Ecdysozoa</taxon>
        <taxon>Arthropoda</taxon>
        <taxon>Hexapoda</taxon>
        <taxon>Insecta</taxon>
        <taxon>Pterygota</taxon>
        <taxon>Neoptera</taxon>
        <taxon>Endopterygota</taxon>
        <taxon>Hymenoptera</taxon>
        <taxon>Apocrita</taxon>
        <taxon>Aculeata</taxon>
        <taxon>Formicoidea</taxon>
        <taxon>Formicidae</taxon>
        <taxon>Dorylinae</taxon>
        <taxon>Ooceraea</taxon>
    </lineage>
</organism>
<proteinExistence type="predicted"/>
<accession>A0A3L8DHD6</accession>
<evidence type="ECO:0000313" key="3">
    <source>
        <dbReference type="Proteomes" id="UP000279307"/>
    </source>
</evidence>
<evidence type="ECO:0000256" key="1">
    <source>
        <dbReference type="SAM" id="Phobius"/>
    </source>
</evidence>
<feature type="transmembrane region" description="Helical" evidence="1">
    <location>
        <begin position="12"/>
        <end position="32"/>
    </location>
</feature>
<keyword evidence="1" id="KW-1133">Transmembrane helix</keyword>
<sequence>MFTIALCLMIQEITTICLISSVSFAIDFWFMLDSPYYLAMRGQLNKPMAMLKKLRGKTDVSEELKIIVWWV</sequence>
<comment type="caution">
    <text evidence="2">The sequence shown here is derived from an EMBL/GenBank/DDBJ whole genome shotgun (WGS) entry which is preliminary data.</text>
</comment>
<dbReference type="InterPro" id="IPR036259">
    <property type="entry name" value="MFS_trans_sf"/>
</dbReference>
<dbReference type="Proteomes" id="UP000279307">
    <property type="component" value="Chromosome 8"/>
</dbReference>
<name>A0A3L8DHD6_OOCBI</name>
<keyword evidence="1" id="KW-0472">Membrane</keyword>
<dbReference type="OrthoDB" id="6133115at2759"/>